<dbReference type="InterPro" id="IPR035992">
    <property type="entry name" value="Ricin_B-like_lectins"/>
</dbReference>
<evidence type="ECO:0000313" key="3">
    <source>
        <dbReference type="Proteomes" id="UP000789831"/>
    </source>
</evidence>
<comment type="caution">
    <text evidence="2">The sequence shown here is derived from an EMBL/GenBank/DDBJ whole genome shotgun (WGS) entry which is preliminary data.</text>
</comment>
<dbReference type="InterPro" id="IPR000772">
    <property type="entry name" value="Ricin_B_lectin"/>
</dbReference>
<dbReference type="EMBL" id="CAJVPL010001399">
    <property type="protein sequence ID" value="CAG8569315.1"/>
    <property type="molecule type" value="Genomic_DNA"/>
</dbReference>
<dbReference type="PROSITE" id="PS50231">
    <property type="entry name" value="RICIN_B_LECTIN"/>
    <property type="match status" value="1"/>
</dbReference>
<name>A0A9N9FZW2_9GLOM</name>
<reference evidence="2" key="1">
    <citation type="submission" date="2021-06" db="EMBL/GenBank/DDBJ databases">
        <authorList>
            <person name="Kallberg Y."/>
            <person name="Tangrot J."/>
            <person name="Rosling A."/>
        </authorList>
    </citation>
    <scope>NUCLEOTIDE SEQUENCE</scope>
    <source>
        <strain evidence="2">MT106</strain>
    </source>
</reference>
<dbReference type="OrthoDB" id="9895617at2759"/>
<keyword evidence="3" id="KW-1185">Reference proteome</keyword>
<dbReference type="Proteomes" id="UP000789831">
    <property type="component" value="Unassembled WGS sequence"/>
</dbReference>
<organism evidence="2 3">
    <name type="scientific">Ambispora gerdemannii</name>
    <dbReference type="NCBI Taxonomy" id="144530"/>
    <lineage>
        <taxon>Eukaryota</taxon>
        <taxon>Fungi</taxon>
        <taxon>Fungi incertae sedis</taxon>
        <taxon>Mucoromycota</taxon>
        <taxon>Glomeromycotina</taxon>
        <taxon>Glomeromycetes</taxon>
        <taxon>Archaeosporales</taxon>
        <taxon>Ambisporaceae</taxon>
        <taxon>Ambispora</taxon>
    </lineage>
</organism>
<proteinExistence type="predicted"/>
<gene>
    <name evidence="2" type="ORF">AGERDE_LOCUS7557</name>
</gene>
<accession>A0A9N9FZW2</accession>
<dbReference type="Pfam" id="PF00652">
    <property type="entry name" value="Ricin_B_lectin"/>
    <property type="match status" value="1"/>
</dbReference>
<dbReference type="CDD" id="cd23454">
    <property type="entry name" value="beta-trefoil_Ricin_GllA-1"/>
    <property type="match status" value="1"/>
</dbReference>
<protein>
    <submittedName>
        <fullName evidence="2">615_t:CDS:1</fullName>
    </submittedName>
</protein>
<sequence>MHTRNLVGFPSGWFYIKSVCSNKVLDVCFASTEPEAEVIMYHLKKLDEGHIDNQLWRHEAGYLINKRSGMCLDTTGGRLVLMSRICQTPRKSNNELHNQRWIYTKDYKIASMNNEDVVLDIENCSTEDFANVILYSRKTELEDHENQQWVFIPAGLAIVLLRS</sequence>
<dbReference type="Gene3D" id="2.80.10.50">
    <property type="match status" value="1"/>
</dbReference>
<dbReference type="AlphaFoldDB" id="A0A9N9FZW2"/>
<evidence type="ECO:0000259" key="1">
    <source>
        <dbReference type="Pfam" id="PF00652"/>
    </source>
</evidence>
<evidence type="ECO:0000313" key="2">
    <source>
        <dbReference type="EMBL" id="CAG8569315.1"/>
    </source>
</evidence>
<dbReference type="SUPFAM" id="SSF50370">
    <property type="entry name" value="Ricin B-like lectins"/>
    <property type="match status" value="1"/>
</dbReference>
<feature type="domain" description="Ricin B lectin" evidence="1">
    <location>
        <begin position="60"/>
        <end position="158"/>
    </location>
</feature>